<sequence length="280" mass="32358">MPNHLLYIIMDSCRFDSYQAAKTPNIDSIGTVECRYSYASWTSPSHYTMLMGMIPHTSPQNVFASEVYKQEFVKWVDRLGIPNLSFKTFVPELSLAKVCKNLGYRTVARVSMPVLNQFTNLNKYFDDYALMPNHNDFASMVEEIDFDGDSPYFYFLNLGETHYPYMLSEENLPRISGVHGVFKKMDQFIEDSNEPIEEEAEEEQSFFSKQEMQRLHTQQISCVEYIDGLLGKLLEKCPENTHIIVTADHGELFGEDNYFGHGPIMHKKCFEIPFVEGIKP</sequence>
<dbReference type="KEGG" id="wna:KA717_22605"/>
<evidence type="ECO:0000313" key="2">
    <source>
        <dbReference type="EMBL" id="UXE58792.1"/>
    </source>
</evidence>
<protein>
    <submittedName>
        <fullName evidence="2">Sulfatase-like hydrolase/transferase</fullName>
    </submittedName>
</protein>
<dbReference type="InterPro" id="IPR017850">
    <property type="entry name" value="Alkaline_phosphatase_core_sf"/>
</dbReference>
<dbReference type="GO" id="GO:0016787">
    <property type="term" value="F:hydrolase activity"/>
    <property type="evidence" value="ECO:0007669"/>
    <property type="project" value="UniProtKB-KW"/>
</dbReference>
<dbReference type="InterPro" id="IPR000917">
    <property type="entry name" value="Sulfatase_N"/>
</dbReference>
<dbReference type="Gene3D" id="3.40.720.10">
    <property type="entry name" value="Alkaline Phosphatase, subunit A"/>
    <property type="match status" value="1"/>
</dbReference>
<dbReference type="SUPFAM" id="SSF53649">
    <property type="entry name" value="Alkaline phosphatase-like"/>
    <property type="match status" value="1"/>
</dbReference>
<organism evidence="2">
    <name type="scientific">Woronichinia naegeliana WA131</name>
    <dbReference type="NCBI Taxonomy" id="2824559"/>
    <lineage>
        <taxon>Bacteria</taxon>
        <taxon>Bacillati</taxon>
        <taxon>Cyanobacteriota</taxon>
        <taxon>Cyanophyceae</taxon>
        <taxon>Synechococcales</taxon>
        <taxon>Coelosphaeriaceae</taxon>
        <taxon>Woronichinia</taxon>
    </lineage>
</organism>
<dbReference type="Proteomes" id="UP001065613">
    <property type="component" value="Chromosome"/>
</dbReference>
<dbReference type="PANTHER" id="PTHR43751">
    <property type="entry name" value="SULFATASE"/>
    <property type="match status" value="1"/>
</dbReference>
<dbReference type="InterPro" id="IPR052701">
    <property type="entry name" value="GAG_Ulvan_Degrading_Sulfatases"/>
</dbReference>
<gene>
    <name evidence="2" type="ORF">KA717_22605</name>
</gene>
<keyword evidence="2" id="KW-0378">Hydrolase</keyword>
<proteinExistence type="predicted"/>
<evidence type="ECO:0000259" key="1">
    <source>
        <dbReference type="Pfam" id="PF00884"/>
    </source>
</evidence>
<dbReference type="EMBL" id="CP073041">
    <property type="protein sequence ID" value="UXE58792.1"/>
    <property type="molecule type" value="Genomic_DNA"/>
</dbReference>
<reference evidence="2" key="1">
    <citation type="submission" date="2021-04" db="EMBL/GenBank/DDBJ databases">
        <title>Genome sequence of Woronichinia naegeliana from Washington state freshwater lake bloom.</title>
        <authorList>
            <person name="Dreher T.W."/>
        </authorList>
    </citation>
    <scope>NUCLEOTIDE SEQUENCE</scope>
    <source>
        <strain evidence="2">WA131</strain>
    </source>
</reference>
<name>A0A977KSC0_9CYAN</name>
<feature type="domain" description="Sulfatase N-terminal" evidence="1">
    <location>
        <begin position="4"/>
        <end position="275"/>
    </location>
</feature>
<accession>A0A977KSC0</accession>
<dbReference type="Pfam" id="PF00884">
    <property type="entry name" value="Sulfatase"/>
    <property type="match status" value="1"/>
</dbReference>
<dbReference type="AlphaFoldDB" id="A0A977KSC0"/>
<dbReference type="PANTHER" id="PTHR43751:SF3">
    <property type="entry name" value="SULFATASE N-TERMINAL DOMAIN-CONTAINING PROTEIN"/>
    <property type="match status" value="1"/>
</dbReference>